<dbReference type="Gene3D" id="3.40.50.150">
    <property type="entry name" value="Vaccinia Virus protein VP39"/>
    <property type="match status" value="1"/>
</dbReference>
<dbReference type="RefSeq" id="WP_175128902.1">
    <property type="nucleotide sequence ID" value="NZ_CADILD010000002.1"/>
</dbReference>
<gene>
    <name evidence="7" type="primary">ufaA1</name>
    <name evidence="7" type="ORF">LMG1861_03163</name>
</gene>
<dbReference type="InterPro" id="IPR003333">
    <property type="entry name" value="CMAS"/>
</dbReference>
<dbReference type="InterPro" id="IPR050723">
    <property type="entry name" value="CFA/CMAS"/>
</dbReference>
<dbReference type="AlphaFoldDB" id="A0A6S7DWN5"/>
<dbReference type="EC" id="2.1.1.-" evidence="7"/>
<comment type="similarity">
    <text evidence="1">Belongs to the CFA/CMAS family.</text>
</comment>
<evidence type="ECO:0000256" key="2">
    <source>
        <dbReference type="ARBA" id="ARBA00022603"/>
    </source>
</evidence>
<proteinExistence type="inferred from homology"/>
<evidence type="ECO:0000313" key="8">
    <source>
        <dbReference type="Proteomes" id="UP000494105"/>
    </source>
</evidence>
<evidence type="ECO:0000256" key="3">
    <source>
        <dbReference type="ARBA" id="ARBA00022679"/>
    </source>
</evidence>
<evidence type="ECO:0000256" key="1">
    <source>
        <dbReference type="ARBA" id="ARBA00010815"/>
    </source>
</evidence>
<keyword evidence="5" id="KW-0443">Lipid metabolism</keyword>
<protein>
    <submittedName>
        <fullName evidence="7">Tuberculostearic acid methyltransferase UfaA1</fullName>
        <ecNumber evidence="7">2.1.1.-</ecNumber>
    </submittedName>
</protein>
<name>A0A6S7DWN5_9BURK</name>
<dbReference type="CDD" id="cd02440">
    <property type="entry name" value="AdoMet_MTases"/>
    <property type="match status" value="1"/>
</dbReference>
<organism evidence="7 8">
    <name type="scientific">Achromobacter piechaudii</name>
    <dbReference type="NCBI Taxonomy" id="72556"/>
    <lineage>
        <taxon>Bacteria</taxon>
        <taxon>Pseudomonadati</taxon>
        <taxon>Pseudomonadota</taxon>
        <taxon>Betaproteobacteria</taxon>
        <taxon>Burkholderiales</taxon>
        <taxon>Alcaligenaceae</taxon>
        <taxon>Achromobacter</taxon>
    </lineage>
</organism>
<dbReference type="GO" id="GO:0032259">
    <property type="term" value="P:methylation"/>
    <property type="evidence" value="ECO:0007669"/>
    <property type="project" value="UniProtKB-KW"/>
</dbReference>
<dbReference type="GO" id="GO:0008610">
    <property type="term" value="P:lipid biosynthetic process"/>
    <property type="evidence" value="ECO:0007669"/>
    <property type="project" value="InterPro"/>
</dbReference>
<dbReference type="SUPFAM" id="SSF53335">
    <property type="entry name" value="S-adenosyl-L-methionine-dependent methyltransferases"/>
    <property type="match status" value="1"/>
</dbReference>
<evidence type="ECO:0000256" key="4">
    <source>
        <dbReference type="ARBA" id="ARBA00022691"/>
    </source>
</evidence>
<evidence type="ECO:0000256" key="5">
    <source>
        <dbReference type="ARBA" id="ARBA00023098"/>
    </source>
</evidence>
<dbReference type="InterPro" id="IPR029063">
    <property type="entry name" value="SAM-dependent_MTases_sf"/>
</dbReference>
<keyword evidence="2 7" id="KW-0489">Methyltransferase</keyword>
<feature type="active site" evidence="6">
    <location>
        <position position="404"/>
    </location>
</feature>
<dbReference type="PIRSF" id="PIRSF003085">
    <property type="entry name" value="CMAS"/>
    <property type="match status" value="1"/>
</dbReference>
<reference evidence="7 8" key="1">
    <citation type="submission" date="2020-04" db="EMBL/GenBank/DDBJ databases">
        <authorList>
            <person name="De Canck E."/>
        </authorList>
    </citation>
    <scope>NUCLEOTIDE SEQUENCE [LARGE SCALE GENOMIC DNA]</scope>
    <source>
        <strain evidence="7 8">LMG 1861</strain>
    </source>
</reference>
<keyword evidence="3 7" id="KW-0808">Transferase</keyword>
<accession>A0A6S7DWN5</accession>
<sequence>MRSPSDSERLALDGACAPEAVQPLSLTERLLRRRLMDQLAQLQGGRLLIDDALGSVELGASPAPDAAPSRPLRLHVRNPAFYRAMAANGSVGGGEAYGDGHWHCDDLVGLIRLLVRNRDLLDGMERGMARLGSVAMRALHACRRNTRAGSRRNIAAHYDLGNDFFRLFLSDDMMYSSALWAGEDDTLEQASTRKLDVICRKLDLQPGQRVVEIGTGWGGFALHAARHYGCHVTTTTISREQHALATERIRSAGLQDRVDLLLQDYRDLTGQYDKLVSIEMIEAIGAQYLPTYFSKVGGLLKPDGMALIQAITIEDHRYAQALKAVDFIKRHIFPGSFMPSIQAMLQAKTQASDLSLVHLEDFGLSYARTLQAWRQRFMANLDAVRAQGFDERFIRLWEFYLAYCEGGFSERAIGVSHLLLARPQAMPAAARWTAA</sequence>
<evidence type="ECO:0000256" key="6">
    <source>
        <dbReference type="PIRSR" id="PIRSR003085-1"/>
    </source>
</evidence>
<dbReference type="PANTHER" id="PTHR43667">
    <property type="entry name" value="CYCLOPROPANE-FATTY-ACYL-PHOSPHOLIPID SYNTHASE"/>
    <property type="match status" value="1"/>
</dbReference>
<dbReference type="Proteomes" id="UP000494105">
    <property type="component" value="Unassembled WGS sequence"/>
</dbReference>
<evidence type="ECO:0000313" key="7">
    <source>
        <dbReference type="EMBL" id="CAB3878839.1"/>
    </source>
</evidence>
<dbReference type="PANTHER" id="PTHR43667:SF2">
    <property type="entry name" value="FATTY ACID C-METHYL TRANSFERASE"/>
    <property type="match status" value="1"/>
</dbReference>
<dbReference type="EMBL" id="CADILD010000002">
    <property type="protein sequence ID" value="CAB3878839.1"/>
    <property type="molecule type" value="Genomic_DNA"/>
</dbReference>
<keyword evidence="4" id="KW-0949">S-adenosyl-L-methionine</keyword>
<dbReference type="GO" id="GO:0008168">
    <property type="term" value="F:methyltransferase activity"/>
    <property type="evidence" value="ECO:0007669"/>
    <property type="project" value="UniProtKB-KW"/>
</dbReference>
<dbReference type="Pfam" id="PF02353">
    <property type="entry name" value="CMAS"/>
    <property type="match status" value="1"/>
</dbReference>